<accession>A0AAV5QWQ3</accession>
<reference evidence="1 2" key="1">
    <citation type="journal article" date="2023" name="Elife">
        <title>Identification of key yeast species and microbe-microbe interactions impacting larval growth of Drosophila in the wild.</title>
        <authorList>
            <person name="Mure A."/>
            <person name="Sugiura Y."/>
            <person name="Maeda R."/>
            <person name="Honda K."/>
            <person name="Sakurai N."/>
            <person name="Takahashi Y."/>
            <person name="Watada M."/>
            <person name="Katoh T."/>
            <person name="Gotoh A."/>
            <person name="Gotoh Y."/>
            <person name="Taniguchi I."/>
            <person name="Nakamura K."/>
            <person name="Hayashi T."/>
            <person name="Katayama T."/>
            <person name="Uemura T."/>
            <person name="Hattori Y."/>
        </authorList>
    </citation>
    <scope>NUCLEOTIDE SEQUENCE [LARGE SCALE GENOMIC DNA]</scope>
    <source>
        <strain evidence="1 2">PK-24</strain>
    </source>
</reference>
<dbReference type="EMBL" id="BTGB01000001">
    <property type="protein sequence ID" value="GMM43711.1"/>
    <property type="molecule type" value="Genomic_DNA"/>
</dbReference>
<name>A0AAV5QWQ3_PICKL</name>
<sequence>MLEQWLYRKLMTSKTFHYYVRVIHAMMNDLPLPPHPTRINRSQRRTYQSSYVPTRKHKWNAYMQIWRQEMKDTFLFKK</sequence>
<organism evidence="1 2">
    <name type="scientific">Pichia kluyveri</name>
    <name type="common">Yeast</name>
    <dbReference type="NCBI Taxonomy" id="36015"/>
    <lineage>
        <taxon>Eukaryota</taxon>
        <taxon>Fungi</taxon>
        <taxon>Dikarya</taxon>
        <taxon>Ascomycota</taxon>
        <taxon>Saccharomycotina</taxon>
        <taxon>Pichiomycetes</taxon>
        <taxon>Pichiales</taxon>
        <taxon>Pichiaceae</taxon>
        <taxon>Pichia</taxon>
    </lineage>
</organism>
<keyword evidence="2" id="KW-1185">Reference proteome</keyword>
<evidence type="ECO:0008006" key="3">
    <source>
        <dbReference type="Google" id="ProtNLM"/>
    </source>
</evidence>
<proteinExistence type="predicted"/>
<protein>
    <recommendedName>
        <fullName evidence="3">Integrase SAM-like N-terminal domain-containing protein</fullName>
    </recommendedName>
</protein>
<comment type="caution">
    <text evidence="1">The sequence shown here is derived from an EMBL/GenBank/DDBJ whole genome shotgun (WGS) entry which is preliminary data.</text>
</comment>
<gene>
    <name evidence="1" type="ORF">DAPK24_002860</name>
</gene>
<dbReference type="AlphaFoldDB" id="A0AAV5QWQ3"/>
<dbReference type="Proteomes" id="UP001378960">
    <property type="component" value="Unassembled WGS sequence"/>
</dbReference>
<evidence type="ECO:0000313" key="2">
    <source>
        <dbReference type="Proteomes" id="UP001378960"/>
    </source>
</evidence>
<dbReference type="InterPro" id="IPR020301">
    <property type="entry name" value="Mrx7"/>
</dbReference>
<dbReference type="Pfam" id="PF10906">
    <property type="entry name" value="Mrx7"/>
    <property type="match status" value="1"/>
</dbReference>
<evidence type="ECO:0000313" key="1">
    <source>
        <dbReference type="EMBL" id="GMM43711.1"/>
    </source>
</evidence>